<keyword evidence="8" id="KW-1185">Reference proteome</keyword>
<dbReference type="SUPFAM" id="SSF48498">
    <property type="entry name" value="Tetracyclin repressor-like, C-terminal domain"/>
    <property type="match status" value="1"/>
</dbReference>
<proteinExistence type="predicted"/>
<keyword evidence="3 5" id="KW-0238">DNA-binding</keyword>
<feature type="domain" description="HTH tetR-type" evidence="6">
    <location>
        <begin position="13"/>
        <end position="73"/>
    </location>
</feature>
<dbReference type="Pfam" id="PF13977">
    <property type="entry name" value="TetR_C_6"/>
    <property type="match status" value="1"/>
</dbReference>
<dbReference type="Pfam" id="PF00440">
    <property type="entry name" value="TetR_N"/>
    <property type="match status" value="1"/>
</dbReference>
<dbReference type="Gene3D" id="1.10.357.10">
    <property type="entry name" value="Tetracycline Repressor, domain 2"/>
    <property type="match status" value="1"/>
</dbReference>
<dbReference type="GO" id="GO:0000976">
    <property type="term" value="F:transcription cis-regulatory region binding"/>
    <property type="evidence" value="ECO:0007669"/>
    <property type="project" value="TreeGrafter"/>
</dbReference>
<comment type="caution">
    <text evidence="7">The sequence shown here is derived from an EMBL/GenBank/DDBJ whole genome shotgun (WGS) entry which is preliminary data.</text>
</comment>
<evidence type="ECO:0000313" key="8">
    <source>
        <dbReference type="Proteomes" id="UP000316406"/>
    </source>
</evidence>
<dbReference type="SUPFAM" id="SSF46689">
    <property type="entry name" value="Homeodomain-like"/>
    <property type="match status" value="1"/>
</dbReference>
<sequence>MSPRPQHSAAEVASRRSAIVDSALDQIAQHGPEAVRMKDIAAAAELSVGTLQYYFGSRESLLDHAFSTHSSSVVDAIAGLTQKQGTAWERLQSSLRAVPRIGDLQRRSKVWIELVAASPRNEYLRDSVDAIFDTWSAHFRALIAIGIDDGSFRPHADVDLIVDTLIAVIDGYDVGVAAGRSAATSDRIAASLELTARKLLGVDDAGAADDGAGDGAADDGDAGAATAGNAAASVGVRTRRV</sequence>
<dbReference type="PROSITE" id="PS50977">
    <property type="entry name" value="HTH_TETR_2"/>
    <property type="match status" value="1"/>
</dbReference>
<keyword evidence="2" id="KW-0805">Transcription regulation</keyword>
<dbReference type="InterPro" id="IPR009057">
    <property type="entry name" value="Homeodomain-like_sf"/>
</dbReference>
<accession>A0A556CF87</accession>
<evidence type="ECO:0000313" key="7">
    <source>
        <dbReference type="EMBL" id="TSI16101.1"/>
    </source>
</evidence>
<evidence type="ECO:0000256" key="2">
    <source>
        <dbReference type="ARBA" id="ARBA00023015"/>
    </source>
</evidence>
<dbReference type="InterPro" id="IPR050109">
    <property type="entry name" value="HTH-type_TetR-like_transc_reg"/>
</dbReference>
<keyword evidence="4" id="KW-0804">Transcription</keyword>
<dbReference type="PANTHER" id="PTHR30055">
    <property type="entry name" value="HTH-TYPE TRANSCRIPTIONAL REGULATOR RUTR"/>
    <property type="match status" value="1"/>
</dbReference>
<organism evidence="7 8">
    <name type="scientific">Brevibacterium aurantiacum</name>
    <dbReference type="NCBI Taxonomy" id="273384"/>
    <lineage>
        <taxon>Bacteria</taxon>
        <taxon>Bacillati</taxon>
        <taxon>Actinomycetota</taxon>
        <taxon>Actinomycetes</taxon>
        <taxon>Micrococcales</taxon>
        <taxon>Brevibacteriaceae</taxon>
        <taxon>Brevibacterium</taxon>
    </lineage>
</organism>
<feature type="DNA-binding region" description="H-T-H motif" evidence="5">
    <location>
        <begin position="36"/>
        <end position="55"/>
    </location>
</feature>
<gene>
    <name evidence="7" type="ORF">FO013_10740</name>
</gene>
<protein>
    <submittedName>
        <fullName evidence="7">TetR/AcrR family transcriptional regulator</fullName>
    </submittedName>
</protein>
<dbReference type="RefSeq" id="WP_143922539.1">
    <property type="nucleotide sequence ID" value="NZ_VLTK01000005.1"/>
</dbReference>
<dbReference type="InterPro" id="IPR039538">
    <property type="entry name" value="BetI_C"/>
</dbReference>
<evidence type="ECO:0000256" key="5">
    <source>
        <dbReference type="PROSITE-ProRule" id="PRU00335"/>
    </source>
</evidence>
<dbReference type="InterPro" id="IPR001647">
    <property type="entry name" value="HTH_TetR"/>
</dbReference>
<evidence type="ECO:0000256" key="4">
    <source>
        <dbReference type="ARBA" id="ARBA00023163"/>
    </source>
</evidence>
<name>A0A556CF87_BREAU</name>
<dbReference type="GO" id="GO:0003700">
    <property type="term" value="F:DNA-binding transcription factor activity"/>
    <property type="evidence" value="ECO:0007669"/>
    <property type="project" value="TreeGrafter"/>
</dbReference>
<dbReference type="Proteomes" id="UP000316406">
    <property type="component" value="Unassembled WGS sequence"/>
</dbReference>
<dbReference type="InterPro" id="IPR036271">
    <property type="entry name" value="Tet_transcr_reg_TetR-rel_C_sf"/>
</dbReference>
<evidence type="ECO:0000256" key="3">
    <source>
        <dbReference type="ARBA" id="ARBA00023125"/>
    </source>
</evidence>
<reference evidence="7 8" key="1">
    <citation type="submission" date="2019-07" db="EMBL/GenBank/DDBJ databases">
        <title>Draft genome sequence of Brevibacterium aurantiacum XU54 isolated from Xinjiang China.</title>
        <authorList>
            <person name="Xu X."/>
        </authorList>
    </citation>
    <scope>NUCLEOTIDE SEQUENCE [LARGE SCALE GENOMIC DNA]</scope>
    <source>
        <strain evidence="7 8">XU54</strain>
    </source>
</reference>
<keyword evidence="1" id="KW-0678">Repressor</keyword>
<evidence type="ECO:0000259" key="6">
    <source>
        <dbReference type="PROSITE" id="PS50977"/>
    </source>
</evidence>
<evidence type="ECO:0000256" key="1">
    <source>
        <dbReference type="ARBA" id="ARBA00022491"/>
    </source>
</evidence>
<dbReference type="OrthoDB" id="9816296at2"/>
<dbReference type="PANTHER" id="PTHR30055:SF234">
    <property type="entry name" value="HTH-TYPE TRANSCRIPTIONAL REGULATOR BETI"/>
    <property type="match status" value="1"/>
</dbReference>
<dbReference type="AlphaFoldDB" id="A0A556CF87"/>
<dbReference type="EMBL" id="VLTK01000005">
    <property type="protein sequence ID" value="TSI16101.1"/>
    <property type="molecule type" value="Genomic_DNA"/>
</dbReference>